<evidence type="ECO:0000313" key="2">
    <source>
        <dbReference type="EMBL" id="RTQ48094.1"/>
    </source>
</evidence>
<dbReference type="RefSeq" id="WP_126694335.1">
    <property type="nucleotide sequence ID" value="NZ_RXOF01000010.1"/>
</dbReference>
<feature type="signal peptide" evidence="1">
    <location>
        <begin position="1"/>
        <end position="32"/>
    </location>
</feature>
<dbReference type="InterPro" id="IPR011050">
    <property type="entry name" value="Pectin_lyase_fold/virulence"/>
</dbReference>
<protein>
    <recommendedName>
        <fullName evidence="4">T9SS type A sorting domain-containing protein</fullName>
    </recommendedName>
</protein>
<comment type="caution">
    <text evidence="2">The sequence shown here is derived from an EMBL/GenBank/DDBJ whole genome shotgun (WGS) entry which is preliminary data.</text>
</comment>
<dbReference type="InterPro" id="IPR024079">
    <property type="entry name" value="MetalloPept_cat_dom_sf"/>
</dbReference>
<reference evidence="2 3" key="1">
    <citation type="submission" date="2018-12" db="EMBL/GenBank/DDBJ databases">
        <title>Hymenobacter gummosus sp. nov., isolated from a spring.</title>
        <authorList>
            <person name="Nie L."/>
        </authorList>
    </citation>
    <scope>NUCLEOTIDE SEQUENCE [LARGE SCALE GENOMIC DNA]</scope>
    <source>
        <strain evidence="2 3">KCTC 52166</strain>
    </source>
</reference>
<dbReference type="EMBL" id="RXOF01000010">
    <property type="protein sequence ID" value="RTQ48094.1"/>
    <property type="molecule type" value="Genomic_DNA"/>
</dbReference>
<accession>A0A3S0H7T5</accession>
<feature type="chain" id="PRO_5018783754" description="T9SS type A sorting domain-containing protein" evidence="1">
    <location>
        <begin position="33"/>
        <end position="1408"/>
    </location>
</feature>
<keyword evidence="3" id="KW-1185">Reference proteome</keyword>
<dbReference type="Gene3D" id="3.40.390.10">
    <property type="entry name" value="Collagenase (Catalytic Domain)"/>
    <property type="match status" value="1"/>
</dbReference>
<keyword evidence="1" id="KW-0732">Signal</keyword>
<evidence type="ECO:0008006" key="4">
    <source>
        <dbReference type="Google" id="ProtNLM"/>
    </source>
</evidence>
<dbReference type="Proteomes" id="UP000282184">
    <property type="component" value="Unassembled WGS sequence"/>
</dbReference>
<dbReference type="SUPFAM" id="SSF55486">
    <property type="entry name" value="Metalloproteases ('zincins'), catalytic domain"/>
    <property type="match status" value="1"/>
</dbReference>
<dbReference type="Gene3D" id="2.160.20.10">
    <property type="entry name" value="Single-stranded right-handed beta-helix, Pectin lyase-like"/>
    <property type="match status" value="1"/>
</dbReference>
<evidence type="ECO:0000313" key="3">
    <source>
        <dbReference type="Proteomes" id="UP000282184"/>
    </source>
</evidence>
<proteinExistence type="predicted"/>
<name>A0A3S0H7T5_9BACT</name>
<sequence>MKKALLIFSPTLRAGWLVCWLLSLLAAQPGWAQELSAASKPQCYTRTDAPPSAARVDGCGSNEDYMPQPNDPIRTIRLMIHVFQRADGTGNWQDLPADRRILSGLINGLTHYPAANQSVPGVNGIYAATSLRQQHNGAGNCVVVPNAVSYDTRIRVQLVDIRFHRDNRIWDMSSATNGQGCPDGMCEQQIFDQYVTSPFDREHVIHVFMGENPGGASSTIDRFGNSTGRYGIGGRAQGIGAKNWFVMRGSYWAYYHHPNWAAGGVLNNANALRAFDYLQFLLAHELGHNLGLMHEDNGGGCAIYPEGKSNNLMNYPGCDGYSLTPCQIGLIYKNLRDGLAGLDDLVAEPPCELAAPGDVVVTGPEEWRGPRSLKGNLYVEAGAELRISCRAEFMAPQARIVVREGGELIIDGGTLAGVGPVHYRCNDPLELLLGGDPTKPADADNRGLIRITNRGATFEGENLLVQLTPQASLRLDATELTLDRATVITQPGSYLCVDPAALINPGTKGRFVVEPGTDLKLNPVIQQAYGACLAEPCLLFQRQFSFLNPFQPVNSREPCSQQLPLRVLYPAGLNVHYAWRRNGVAFGPDAPETQDTPPLTTRQVVSYEVDISVDGCPPFTLSRSGYLLPPAPVTLSNNTVDVCSGLDYYDLRQLNSRLNAGTNSRITWLDPDPRGSTLGSSLLTPGPNDFVPAKALAQGRRQAVLKMLYQDQSGQVCDKTFDFIVNVVDGPPVSAGPDKTVCAGQAVTLTATGSATGYVWTPGNLQGASITVTPTATTTYTVRTLGNPGDCASTDQVQVTLTPPDCAPCRPELNPLPGPVYTANPFVPGKSYHVTQNVRFELGTFTIPENTTVYCDPGVTLTVGYLARLELLGGRITAPCSGSMWGGLVVQPDSRGLLVDKGPGGERPEISHSYDGVRLGTELGAAPAVQLENADFRHNRTSLTLTSPAQGPALSGYVRSCTFDSDPQLLLAPMLATAANPQWSYRHILAEGPLSGVDISDNQLRNALVGLWKTGPGTLTLNNNEWRHCYIAGIYAQDALGSCTLSNNRFYFYHGSAQQPNIYAGAYLYDAYATLPESPLLLRPGAAYGFLGHSVGALSFDDNLFRGSATAPTVASLESNQLNPKVGIYLLNGTGHVRRSTFVNLYQGYVGPADQDRAEIRGNLFENCRTGIRFRNSPQGGPAGVAEVTCNTFLRTVFAFDSKYTYGIVRDFCAGPGYPCNQIDIRDLQSTTQLRYELRNEFIPENNSTNSSFDFLHIYNDPVNPSMDYCTTNDYVTYNKVKTSGAVAVIGPTLNGGRQSCSILYQTGLRPISTNAQEKTSTTVFLAQNVPNPFDQETRIAYFVPASTRHAELQVRDNLSGKILRTVALDAQQREVVLRLHGLLSGVYHYQLIVDGVPRAHRRLVLAY</sequence>
<gene>
    <name evidence="2" type="ORF">EJV47_16780</name>
</gene>
<evidence type="ECO:0000256" key="1">
    <source>
        <dbReference type="SAM" id="SignalP"/>
    </source>
</evidence>
<organism evidence="2 3">
    <name type="scientific">Hymenobacter gummosus</name>
    <dbReference type="NCBI Taxonomy" id="1776032"/>
    <lineage>
        <taxon>Bacteria</taxon>
        <taxon>Pseudomonadati</taxon>
        <taxon>Bacteroidota</taxon>
        <taxon>Cytophagia</taxon>
        <taxon>Cytophagales</taxon>
        <taxon>Hymenobacteraceae</taxon>
        <taxon>Hymenobacter</taxon>
    </lineage>
</organism>
<dbReference type="GO" id="GO:0008237">
    <property type="term" value="F:metallopeptidase activity"/>
    <property type="evidence" value="ECO:0007669"/>
    <property type="project" value="InterPro"/>
</dbReference>
<dbReference type="OrthoDB" id="9816167at2"/>
<dbReference type="SUPFAM" id="SSF51126">
    <property type="entry name" value="Pectin lyase-like"/>
    <property type="match status" value="1"/>
</dbReference>
<dbReference type="InterPro" id="IPR012334">
    <property type="entry name" value="Pectin_lyas_fold"/>
</dbReference>